<evidence type="ECO:0000313" key="2">
    <source>
        <dbReference type="EMBL" id="SEJ20172.1"/>
    </source>
</evidence>
<dbReference type="InterPro" id="IPR013783">
    <property type="entry name" value="Ig-like_fold"/>
</dbReference>
<dbReference type="STRING" id="408657.SAMN04487995_3740"/>
<protein>
    <submittedName>
        <fullName evidence="2">Por secretion system C-terminal sorting domain-containing protein</fullName>
    </submittedName>
</protein>
<dbReference type="Gene3D" id="2.60.40.10">
    <property type="entry name" value="Immunoglobulins"/>
    <property type="match status" value="1"/>
</dbReference>
<dbReference type="InterPro" id="IPR026444">
    <property type="entry name" value="Secre_tail"/>
</dbReference>
<accession>A0A1H6X5P8</accession>
<dbReference type="RefSeq" id="WP_090337733.1">
    <property type="nucleotide sequence ID" value="NZ_FNXY01000005.1"/>
</dbReference>
<gene>
    <name evidence="2" type="ORF">SAMN04487995_3740</name>
</gene>
<dbReference type="OrthoDB" id="951199at2"/>
<evidence type="ECO:0000313" key="3">
    <source>
        <dbReference type="Proteomes" id="UP000199532"/>
    </source>
</evidence>
<proteinExistence type="predicted"/>
<dbReference type="Proteomes" id="UP000199532">
    <property type="component" value="Unassembled WGS sequence"/>
</dbReference>
<feature type="domain" description="Secretion system C-terminal sorting" evidence="1">
    <location>
        <begin position="202"/>
        <end position="279"/>
    </location>
</feature>
<reference evidence="2 3" key="1">
    <citation type="submission" date="2016-10" db="EMBL/GenBank/DDBJ databases">
        <authorList>
            <person name="de Groot N.N."/>
        </authorList>
    </citation>
    <scope>NUCLEOTIDE SEQUENCE [LARGE SCALE GENOMIC DNA]</scope>
    <source>
        <strain evidence="2 3">DSM 19938</strain>
    </source>
</reference>
<dbReference type="Pfam" id="PF18962">
    <property type="entry name" value="Por_Secre_tail"/>
    <property type="match status" value="1"/>
</dbReference>
<sequence>MPILYMNGYGFIRFVLIAAISWIALLETSMAADSKKPVRLSNPPVSKTKKKVDEMLARTRAGYYTKRPVKNRRDNKAANTRVLQDCGSSCALTPLPVTLVTFTGKRLDARQIQLDWTTTSEVNNDHFVIERTLNPAEGFQTAGSVKGQGNASANVSYQFTDPNQETSYTYYRLKQVDLDGGFTYSRIIAIKGYSQELTINAYPNPGTGKELAFIVSGTVKKESISIRIYDQRGNSIYQNTKYSLPENQLITLPGVATQPGSYYIQISAKQQQASNSFIITR</sequence>
<dbReference type="EMBL" id="FNXY01000005">
    <property type="protein sequence ID" value="SEJ20172.1"/>
    <property type="molecule type" value="Genomic_DNA"/>
</dbReference>
<keyword evidence="3" id="KW-1185">Reference proteome</keyword>
<dbReference type="NCBIfam" id="TIGR04183">
    <property type="entry name" value="Por_Secre_tail"/>
    <property type="match status" value="1"/>
</dbReference>
<name>A0A1H6X5P8_9BACT</name>
<organism evidence="2 3">
    <name type="scientific">Dyadobacter koreensis</name>
    <dbReference type="NCBI Taxonomy" id="408657"/>
    <lineage>
        <taxon>Bacteria</taxon>
        <taxon>Pseudomonadati</taxon>
        <taxon>Bacteroidota</taxon>
        <taxon>Cytophagia</taxon>
        <taxon>Cytophagales</taxon>
        <taxon>Spirosomataceae</taxon>
        <taxon>Dyadobacter</taxon>
    </lineage>
</organism>
<dbReference type="AlphaFoldDB" id="A0A1H6X5P8"/>
<evidence type="ECO:0000259" key="1">
    <source>
        <dbReference type="Pfam" id="PF18962"/>
    </source>
</evidence>